<dbReference type="SUPFAM" id="SSF55781">
    <property type="entry name" value="GAF domain-like"/>
    <property type="match status" value="1"/>
</dbReference>
<dbReference type="CDD" id="cd00082">
    <property type="entry name" value="HisKA"/>
    <property type="match status" value="1"/>
</dbReference>
<dbReference type="CDD" id="cd17546">
    <property type="entry name" value="REC_hyHK_CKI1_RcsC-like"/>
    <property type="match status" value="1"/>
</dbReference>
<accession>A0A9W9PK51</accession>
<feature type="modified residue" description="4-aspartylphosphate" evidence="2">
    <location>
        <position position="1148"/>
    </location>
</feature>
<evidence type="ECO:0000259" key="5">
    <source>
        <dbReference type="PROSITE" id="PS50110"/>
    </source>
</evidence>
<dbReference type="PROSITE" id="PS50109">
    <property type="entry name" value="HIS_KIN"/>
    <property type="match status" value="1"/>
</dbReference>
<comment type="caution">
    <text evidence="6">The sequence shown here is derived from an EMBL/GenBank/DDBJ whole genome shotgun (WGS) entry which is preliminary data.</text>
</comment>
<dbReference type="SMART" id="SM00387">
    <property type="entry name" value="HATPase_c"/>
    <property type="match status" value="1"/>
</dbReference>
<dbReference type="SMART" id="SM00448">
    <property type="entry name" value="REC"/>
    <property type="match status" value="1"/>
</dbReference>
<evidence type="ECO:0000256" key="1">
    <source>
        <dbReference type="ARBA" id="ARBA00022553"/>
    </source>
</evidence>
<dbReference type="InterPro" id="IPR029016">
    <property type="entry name" value="GAF-like_dom_sf"/>
</dbReference>
<dbReference type="PRINTS" id="PR00344">
    <property type="entry name" value="BCTRLSENSOR"/>
</dbReference>
<feature type="region of interest" description="Disordered" evidence="3">
    <location>
        <begin position="380"/>
        <end position="401"/>
    </location>
</feature>
<dbReference type="SUPFAM" id="SSF47384">
    <property type="entry name" value="Homodimeric domain of signal transducing histidine kinase"/>
    <property type="match status" value="1"/>
</dbReference>
<keyword evidence="1 2" id="KW-0597">Phosphoprotein</keyword>
<evidence type="ECO:0000313" key="7">
    <source>
        <dbReference type="Proteomes" id="UP001150941"/>
    </source>
</evidence>
<dbReference type="SUPFAM" id="SSF52172">
    <property type="entry name" value="CheY-like"/>
    <property type="match status" value="1"/>
</dbReference>
<dbReference type="InterPro" id="IPR050956">
    <property type="entry name" value="2C_system_His_kinase"/>
</dbReference>
<dbReference type="SUPFAM" id="SSF55874">
    <property type="entry name" value="ATPase domain of HSP90 chaperone/DNA topoisomerase II/histidine kinase"/>
    <property type="match status" value="1"/>
</dbReference>
<dbReference type="PROSITE" id="PS50110">
    <property type="entry name" value="RESPONSE_REGULATORY"/>
    <property type="match status" value="1"/>
</dbReference>
<name>A0A9W9PK51_9EURO</name>
<dbReference type="InterPro" id="IPR003594">
    <property type="entry name" value="HATPase_dom"/>
</dbReference>
<dbReference type="EMBL" id="JAPQKS010000002">
    <property type="protein sequence ID" value="KAJ5247183.1"/>
    <property type="molecule type" value="Genomic_DNA"/>
</dbReference>
<dbReference type="Pfam" id="PF02518">
    <property type="entry name" value="HATPase_c"/>
    <property type="match status" value="1"/>
</dbReference>
<keyword evidence="7" id="KW-1185">Reference proteome</keyword>
<dbReference type="AlphaFoldDB" id="A0A9W9PK51"/>
<evidence type="ECO:0000256" key="2">
    <source>
        <dbReference type="PROSITE-ProRule" id="PRU00169"/>
    </source>
</evidence>
<organism evidence="6 7">
    <name type="scientific">Penicillium chermesinum</name>
    <dbReference type="NCBI Taxonomy" id="63820"/>
    <lineage>
        <taxon>Eukaryota</taxon>
        <taxon>Fungi</taxon>
        <taxon>Dikarya</taxon>
        <taxon>Ascomycota</taxon>
        <taxon>Pezizomycotina</taxon>
        <taxon>Eurotiomycetes</taxon>
        <taxon>Eurotiomycetidae</taxon>
        <taxon>Eurotiales</taxon>
        <taxon>Aspergillaceae</taxon>
        <taxon>Penicillium</taxon>
    </lineage>
</organism>
<dbReference type="RefSeq" id="XP_058334604.1">
    <property type="nucleotide sequence ID" value="XM_058471463.1"/>
</dbReference>
<proteinExistence type="predicted"/>
<dbReference type="Gene3D" id="3.30.450.40">
    <property type="match status" value="1"/>
</dbReference>
<dbReference type="InterPro" id="IPR011006">
    <property type="entry name" value="CheY-like_superfamily"/>
</dbReference>
<dbReference type="InterPro" id="IPR036890">
    <property type="entry name" value="HATPase_C_sf"/>
</dbReference>
<evidence type="ECO:0000313" key="6">
    <source>
        <dbReference type="EMBL" id="KAJ5247183.1"/>
    </source>
</evidence>
<dbReference type="Proteomes" id="UP001150941">
    <property type="component" value="Unassembled WGS sequence"/>
</dbReference>
<reference evidence="6" key="2">
    <citation type="journal article" date="2023" name="IMA Fungus">
        <title>Comparative genomic study of the Penicillium genus elucidates a diverse pangenome and 15 lateral gene transfer events.</title>
        <authorList>
            <person name="Petersen C."/>
            <person name="Sorensen T."/>
            <person name="Nielsen M.R."/>
            <person name="Sondergaard T.E."/>
            <person name="Sorensen J.L."/>
            <person name="Fitzpatrick D.A."/>
            <person name="Frisvad J.C."/>
            <person name="Nielsen K.L."/>
        </authorList>
    </citation>
    <scope>NUCLEOTIDE SEQUENCE</scope>
    <source>
        <strain evidence="6">IBT 19713</strain>
    </source>
</reference>
<dbReference type="PANTHER" id="PTHR43719">
    <property type="entry name" value="TWO-COMPONENT HISTIDINE KINASE"/>
    <property type="match status" value="1"/>
</dbReference>
<dbReference type="GO" id="GO:0000155">
    <property type="term" value="F:phosphorelay sensor kinase activity"/>
    <property type="evidence" value="ECO:0007669"/>
    <property type="project" value="InterPro"/>
</dbReference>
<dbReference type="InterPro" id="IPR004358">
    <property type="entry name" value="Sig_transdc_His_kin-like_C"/>
</dbReference>
<dbReference type="GeneID" id="83198766"/>
<dbReference type="InterPro" id="IPR036097">
    <property type="entry name" value="HisK_dim/P_sf"/>
</dbReference>
<dbReference type="Pfam" id="PF00512">
    <property type="entry name" value="HisKA"/>
    <property type="match status" value="1"/>
</dbReference>
<dbReference type="Gene3D" id="3.40.50.2300">
    <property type="match status" value="1"/>
</dbReference>
<dbReference type="OrthoDB" id="303614at2759"/>
<gene>
    <name evidence="6" type="ORF">N7468_002166</name>
</gene>
<dbReference type="SMART" id="SM00388">
    <property type="entry name" value="HisKA"/>
    <property type="match status" value="1"/>
</dbReference>
<dbReference type="InterPro" id="IPR005467">
    <property type="entry name" value="His_kinase_dom"/>
</dbReference>
<feature type="domain" description="Response regulatory" evidence="5">
    <location>
        <begin position="1097"/>
        <end position="1219"/>
    </location>
</feature>
<dbReference type="PANTHER" id="PTHR43719:SF69">
    <property type="entry name" value="HISTIDINE KINASE G7"/>
    <property type="match status" value="1"/>
</dbReference>
<evidence type="ECO:0000256" key="3">
    <source>
        <dbReference type="SAM" id="MobiDB-lite"/>
    </source>
</evidence>
<dbReference type="InterPro" id="IPR001789">
    <property type="entry name" value="Sig_transdc_resp-reg_receiver"/>
</dbReference>
<sequence length="1225" mass="136858">MSKPVSLPVAQHQQLSYHSSRERELFKYLPSYLLERRNLPYVDRNTQSPESVAQPGPDSVLTALAQLGTLHLDSSRAFISLFGRHDQYILTEATRTLSLQDVTDSTAHRELWLGHCTISYERSLCSQFLDPTNDKLVVVPDTAQDEHYRDHQDVVNTAYVRFLANSPIISPKGVIIGAYTVVNDKPHEPLDSHLEKSLVDISKTIMDYLVATRAREQHARSERMMIGLRSFLDGKGSLRASWVTDNEDTFSPIEGFGEGHVNMEQQKKQISDNVNEAMDNKPPFARTPFSTEQLPFTTSPHARCTISAAKEFGSAPSEINAKSVEISPKLAYKAQIKHAFSRASNIVRESIEVEAAVFFDANFGTQEVLVNVLQSDSESSGLETFSSTDDESQTKRKPLKRDLQKIVQNENAGKGTKNPCKVLGFSLSNASSLDQQSIEDENIALSEGFLGQLLRRYPRGKIFNYGEDGSISSEETGDSFFKPSFERNAGKKYKKTRKTTLRQDATLLLQLAPNARSIIFSPLWDSHKERWHSACISWTNIPHRILTPDDDLTFLFAFGHSLMAEIHRHEDQMAERAKRNLLSGISHELRSPLHGIFGTMDILNETAMNALQRGFMHTISSCAFTLLNSLDQLLMYASINDVPQNDQKAPPLRHNQFGPDVTFPLAGTDGDDAVQFDTAVENTIESVCAGYFFFDKDAENSIHFMADTAHTTSEPLGNRVIVIFDVNYNRSFSFLTRPGAWTVILTNVLGNALKFTRDGHVYVSLKSNPVQSDSAGPILQSDITVTVRDTGCGMSQEFLDHKLSKAFSQEDSLATGNGLGLNITGKMVDSLGGNIRINSEKGVGTEVVITVTLDHDMATTDPHDIQSRELLPSPSDFFARGKTIGIFGPDSSTADNYLFSSLKNLCQNWFHMDTRVAAPSREELGKCDYFILTQGLSDMSFLDSLFPDTGRILPPPIIVICSSPRAAHSMSSAVRRRQKRADVFEFISQPCGPRKLAKTLEICSRRQERRFDLMHENGAASKVQVRGPISSTPRELDRPLPLPLDIQEPLRQVVQVQATDQPSEPLETLLEVNTPASEDESQPLEPEKSQTVKTPSTVLIVDDNDINVRLLVAFMKRLGIQNLVARNGQEALHCFKKKASEIMIILMDISMPIMDGLEATRRIREVERMMEGKERTFICALTGVAQTDTEREAFGSGMDMFLTKPVRLNTLRPLIDERIHRSRYD</sequence>
<evidence type="ECO:0000259" key="4">
    <source>
        <dbReference type="PROSITE" id="PS50109"/>
    </source>
</evidence>
<dbReference type="Gene3D" id="3.30.565.10">
    <property type="entry name" value="Histidine kinase-like ATPase, C-terminal domain"/>
    <property type="match status" value="1"/>
</dbReference>
<feature type="domain" description="Histidine kinase" evidence="4">
    <location>
        <begin position="584"/>
        <end position="855"/>
    </location>
</feature>
<dbReference type="InterPro" id="IPR003661">
    <property type="entry name" value="HisK_dim/P_dom"/>
</dbReference>
<protein>
    <submittedName>
        <fullName evidence="6">Uncharacterized protein</fullName>
    </submittedName>
</protein>
<dbReference type="Pfam" id="PF00072">
    <property type="entry name" value="Response_reg"/>
    <property type="match status" value="1"/>
</dbReference>
<reference evidence="6" key="1">
    <citation type="submission" date="2022-11" db="EMBL/GenBank/DDBJ databases">
        <authorList>
            <person name="Petersen C."/>
        </authorList>
    </citation>
    <scope>NUCLEOTIDE SEQUENCE</scope>
    <source>
        <strain evidence="6">IBT 19713</strain>
    </source>
</reference>
<dbReference type="Gene3D" id="1.10.287.130">
    <property type="match status" value="1"/>
</dbReference>